<reference evidence="2" key="1">
    <citation type="submission" date="2020-05" db="EMBL/GenBank/DDBJ databases">
        <title>WGS assembly of Panicum virgatum.</title>
        <authorList>
            <person name="Lovell J.T."/>
            <person name="Jenkins J."/>
            <person name="Shu S."/>
            <person name="Juenger T.E."/>
            <person name="Schmutz J."/>
        </authorList>
    </citation>
    <scope>NUCLEOTIDE SEQUENCE</scope>
    <source>
        <strain evidence="2">AP13</strain>
    </source>
</reference>
<comment type="caution">
    <text evidence="2">The sequence shown here is derived from an EMBL/GenBank/DDBJ whole genome shotgun (WGS) entry which is preliminary data.</text>
</comment>
<dbReference type="Proteomes" id="UP000823388">
    <property type="component" value="Chromosome 8N"/>
</dbReference>
<proteinExistence type="predicted"/>
<feature type="region of interest" description="Disordered" evidence="1">
    <location>
        <begin position="1"/>
        <end position="87"/>
    </location>
</feature>
<organism evidence="2 3">
    <name type="scientific">Panicum virgatum</name>
    <name type="common">Blackwell switchgrass</name>
    <dbReference type="NCBI Taxonomy" id="38727"/>
    <lineage>
        <taxon>Eukaryota</taxon>
        <taxon>Viridiplantae</taxon>
        <taxon>Streptophyta</taxon>
        <taxon>Embryophyta</taxon>
        <taxon>Tracheophyta</taxon>
        <taxon>Spermatophyta</taxon>
        <taxon>Magnoliopsida</taxon>
        <taxon>Liliopsida</taxon>
        <taxon>Poales</taxon>
        <taxon>Poaceae</taxon>
        <taxon>PACMAD clade</taxon>
        <taxon>Panicoideae</taxon>
        <taxon>Panicodae</taxon>
        <taxon>Paniceae</taxon>
        <taxon>Panicinae</taxon>
        <taxon>Panicum</taxon>
        <taxon>Panicum sect. Hiantes</taxon>
    </lineage>
</organism>
<evidence type="ECO:0000313" key="2">
    <source>
        <dbReference type="EMBL" id="KAG2558644.1"/>
    </source>
</evidence>
<keyword evidence="3" id="KW-1185">Reference proteome</keyword>
<evidence type="ECO:0000313" key="3">
    <source>
        <dbReference type="Proteomes" id="UP000823388"/>
    </source>
</evidence>
<accession>A0A8T0PK16</accession>
<dbReference type="EMBL" id="CM029052">
    <property type="protein sequence ID" value="KAG2558644.1"/>
    <property type="molecule type" value="Genomic_DNA"/>
</dbReference>
<dbReference type="PANTHER" id="PTHR35166">
    <property type="entry name" value="OS05G0193700 PROTEIN-RELATED"/>
    <property type="match status" value="1"/>
</dbReference>
<sequence>MASTEGGQGSLAQGATKSAAVAGLQDPATRHPTTRSAKKAAAAATGPHGASRGCSAKRKAARDLASGRMPRSRATGKKAEEAAPVGEQWKRLSKGDIRWILRRKPLAPPDRFVALKQSNPELVPLPDEEVDEDKRRLYRLAKGFYEMEEMFPRLQEWVRAELNRKGYVELDDESAKRRAEAQAVVDREWPAIEARIKALVVSEKDYRGGEGGDEIGSDDSDKKWSRLCRVWPVYVQKLQIR</sequence>
<dbReference type="AlphaFoldDB" id="A0A8T0PK16"/>
<evidence type="ECO:0000256" key="1">
    <source>
        <dbReference type="SAM" id="MobiDB-lite"/>
    </source>
</evidence>
<feature type="compositionally biased region" description="Polar residues" evidence="1">
    <location>
        <begin position="1"/>
        <end position="16"/>
    </location>
</feature>
<protein>
    <submittedName>
        <fullName evidence="2">Uncharacterized protein</fullName>
    </submittedName>
</protein>
<name>A0A8T0PK16_PANVG</name>
<gene>
    <name evidence="2" type="ORF">PVAP13_8NG261400</name>
</gene>
<dbReference type="PANTHER" id="PTHR35166:SF20">
    <property type="entry name" value="EXPRESSED PROTEIN"/>
    <property type="match status" value="1"/>
</dbReference>